<keyword evidence="1" id="KW-0472">Membrane</keyword>
<dbReference type="EMBL" id="JAINUF010000021">
    <property type="protein sequence ID" value="KAJ8335172.1"/>
    <property type="molecule type" value="Genomic_DNA"/>
</dbReference>
<evidence type="ECO:0000313" key="2">
    <source>
        <dbReference type="EMBL" id="KAJ8335172.1"/>
    </source>
</evidence>
<feature type="transmembrane region" description="Helical" evidence="1">
    <location>
        <begin position="112"/>
        <end position="133"/>
    </location>
</feature>
<sequence length="235" mass="26362">MGARALHNIPIHTIYTPAAVWEQRRAWGVKMSSYSAAAISAMIITQVNPRLYFPPPPPRTVTRQQREEQESEVSAIFSDGTDETIWSFQIILGFGILVTFLITFLLNGMSLPSIVISLTSSLVYITNGVLSCFRMRCQAGVKHRLVLIRVSVITNAIGVVAALISIVIYSVHFKPWSQHYCHGPHYCRYDLLPTPTFIILLLLTILELGFAILTTVYGWSHLRHVDDLTHGSQQL</sequence>
<keyword evidence="1" id="KW-0812">Transmembrane</keyword>
<keyword evidence="1" id="KW-1133">Transmembrane helix</keyword>
<feature type="transmembrane region" description="Helical" evidence="1">
    <location>
        <begin position="197"/>
        <end position="219"/>
    </location>
</feature>
<accession>A0A9Q1EAE2</accession>
<feature type="transmembrane region" description="Helical" evidence="1">
    <location>
        <begin position="85"/>
        <end position="106"/>
    </location>
</feature>
<keyword evidence="3" id="KW-1185">Reference proteome</keyword>
<gene>
    <name evidence="2" type="ORF">SKAU_G00408110</name>
</gene>
<evidence type="ECO:0000313" key="3">
    <source>
        <dbReference type="Proteomes" id="UP001152622"/>
    </source>
</evidence>
<proteinExistence type="predicted"/>
<evidence type="ECO:0000256" key="1">
    <source>
        <dbReference type="SAM" id="Phobius"/>
    </source>
</evidence>
<dbReference type="Proteomes" id="UP001152622">
    <property type="component" value="Chromosome 21"/>
</dbReference>
<name>A0A9Q1EAE2_SYNKA</name>
<dbReference type="OrthoDB" id="8963978at2759"/>
<organism evidence="2 3">
    <name type="scientific">Synaphobranchus kaupii</name>
    <name type="common">Kaup's arrowtooth eel</name>
    <dbReference type="NCBI Taxonomy" id="118154"/>
    <lineage>
        <taxon>Eukaryota</taxon>
        <taxon>Metazoa</taxon>
        <taxon>Chordata</taxon>
        <taxon>Craniata</taxon>
        <taxon>Vertebrata</taxon>
        <taxon>Euteleostomi</taxon>
        <taxon>Actinopterygii</taxon>
        <taxon>Neopterygii</taxon>
        <taxon>Teleostei</taxon>
        <taxon>Anguilliformes</taxon>
        <taxon>Synaphobranchidae</taxon>
        <taxon>Synaphobranchus</taxon>
    </lineage>
</organism>
<reference evidence="2" key="1">
    <citation type="journal article" date="2023" name="Science">
        <title>Genome structures resolve the early diversification of teleost fishes.</title>
        <authorList>
            <person name="Parey E."/>
            <person name="Louis A."/>
            <person name="Montfort J."/>
            <person name="Bouchez O."/>
            <person name="Roques C."/>
            <person name="Iampietro C."/>
            <person name="Lluch J."/>
            <person name="Castinel A."/>
            <person name="Donnadieu C."/>
            <person name="Desvignes T."/>
            <person name="Floi Bucao C."/>
            <person name="Jouanno E."/>
            <person name="Wen M."/>
            <person name="Mejri S."/>
            <person name="Dirks R."/>
            <person name="Jansen H."/>
            <person name="Henkel C."/>
            <person name="Chen W.J."/>
            <person name="Zahm M."/>
            <person name="Cabau C."/>
            <person name="Klopp C."/>
            <person name="Thompson A.W."/>
            <person name="Robinson-Rechavi M."/>
            <person name="Braasch I."/>
            <person name="Lecointre G."/>
            <person name="Bobe J."/>
            <person name="Postlethwait J.H."/>
            <person name="Berthelot C."/>
            <person name="Roest Crollius H."/>
            <person name="Guiguen Y."/>
        </authorList>
    </citation>
    <scope>NUCLEOTIDE SEQUENCE</scope>
    <source>
        <strain evidence="2">WJC10195</strain>
    </source>
</reference>
<dbReference type="AlphaFoldDB" id="A0A9Q1EAE2"/>
<feature type="transmembrane region" description="Helical" evidence="1">
    <location>
        <begin position="145"/>
        <end position="169"/>
    </location>
</feature>
<protein>
    <submittedName>
        <fullName evidence="2">Uncharacterized protein</fullName>
    </submittedName>
</protein>
<comment type="caution">
    <text evidence="2">The sequence shown here is derived from an EMBL/GenBank/DDBJ whole genome shotgun (WGS) entry which is preliminary data.</text>
</comment>